<evidence type="ECO:0000313" key="5">
    <source>
        <dbReference type="EMBL" id="PTD95872.1"/>
    </source>
</evidence>
<dbReference type="OrthoDB" id="9808397at2"/>
<dbReference type="InterPro" id="IPR011703">
    <property type="entry name" value="ATPase_AAA-3"/>
</dbReference>
<comment type="similarity">
    <text evidence="3">Belongs to the MoxR family.</text>
</comment>
<comment type="caution">
    <text evidence="5">The sequence shown here is derived from an EMBL/GenBank/DDBJ whole genome shotgun (WGS) entry which is preliminary data.</text>
</comment>
<dbReference type="GO" id="GO:0005524">
    <property type="term" value="F:ATP binding"/>
    <property type="evidence" value="ECO:0007669"/>
    <property type="project" value="UniProtKB-KW"/>
</dbReference>
<name>A0A2T4IDL5_9RHOO</name>
<reference evidence="5 6" key="2">
    <citation type="submission" date="2018-04" db="EMBL/GenBank/DDBJ databases">
        <title>Thauera lacus sp. nov., isolated from an saline lake in Inner Mongolia, China.</title>
        <authorList>
            <person name="Liang Q.-Y."/>
        </authorList>
    </citation>
    <scope>NUCLEOTIDE SEQUENCE [LARGE SCALE GENOMIC DNA]</scope>
    <source>
        <strain evidence="5 6">D20</strain>
    </source>
</reference>
<dbReference type="InterPro" id="IPR003593">
    <property type="entry name" value="AAA+_ATPase"/>
</dbReference>
<sequence>MNSHIDNIRFDAAIAALAQLRARLNEQVMGQTAVVDQVLVALIANGHVLIEGVPGLGKTLLVRVLAECFAGTFRRIQFTPDLMPGDITGHAMFDMQENRFRMCHGPVFTNLLLADEINRAPAKTQAALLEVMQERQVTIDGSALAVPQPFMVLATQNPIEHEGTYPLPEAQLDRFLLKVYIDYPSAPDELGITRSITGIGSAPRAASPGLAPLMDAGAIGALQQAAEAVAVDEQVLDYVVRLVRASRNHPALLRGAGTRACIALVNCARAHALLRGERFVVPDDVKVMALPVMRHRVTLSASAEIDGLDADRVLAGIITTVDAPRT</sequence>
<dbReference type="GO" id="GO:0016887">
    <property type="term" value="F:ATP hydrolysis activity"/>
    <property type="evidence" value="ECO:0007669"/>
    <property type="project" value="InterPro"/>
</dbReference>
<dbReference type="Gene3D" id="1.10.8.80">
    <property type="entry name" value="Magnesium chelatase subunit I, C-Terminal domain"/>
    <property type="match status" value="1"/>
</dbReference>
<keyword evidence="6" id="KW-1185">Reference proteome</keyword>
<dbReference type="EMBL" id="PZKC01000010">
    <property type="protein sequence ID" value="PTD95872.1"/>
    <property type="molecule type" value="Genomic_DNA"/>
</dbReference>
<dbReference type="FunFam" id="3.40.50.300:FF:000640">
    <property type="entry name" value="MoxR family ATPase"/>
    <property type="match status" value="1"/>
</dbReference>
<dbReference type="PIRSF" id="PIRSF002849">
    <property type="entry name" value="AAA_ATPase_chaperone_MoxR_prd"/>
    <property type="match status" value="1"/>
</dbReference>
<dbReference type="InterPro" id="IPR041628">
    <property type="entry name" value="ChlI/MoxR_AAA_lid"/>
</dbReference>
<feature type="domain" description="AAA+ ATPase" evidence="4">
    <location>
        <begin position="44"/>
        <end position="185"/>
    </location>
</feature>
<gene>
    <name evidence="5" type="ORF">C8261_12825</name>
</gene>
<evidence type="ECO:0000259" key="4">
    <source>
        <dbReference type="SMART" id="SM00382"/>
    </source>
</evidence>
<dbReference type="Pfam" id="PF17863">
    <property type="entry name" value="AAA_lid_2"/>
    <property type="match status" value="1"/>
</dbReference>
<evidence type="ECO:0000256" key="1">
    <source>
        <dbReference type="ARBA" id="ARBA00022741"/>
    </source>
</evidence>
<keyword evidence="2" id="KW-0067">ATP-binding</keyword>
<proteinExistence type="inferred from homology"/>
<dbReference type="CDD" id="cd00009">
    <property type="entry name" value="AAA"/>
    <property type="match status" value="1"/>
</dbReference>
<dbReference type="RefSeq" id="WP_107494113.1">
    <property type="nucleotide sequence ID" value="NZ_PZKC01000010.1"/>
</dbReference>
<evidence type="ECO:0000313" key="6">
    <source>
        <dbReference type="Proteomes" id="UP000241193"/>
    </source>
</evidence>
<reference evidence="5 6" key="1">
    <citation type="submission" date="2018-03" db="EMBL/GenBank/DDBJ databases">
        <authorList>
            <person name="Keele B.F."/>
        </authorList>
    </citation>
    <scope>NUCLEOTIDE SEQUENCE [LARGE SCALE GENOMIC DNA]</scope>
    <source>
        <strain evidence="5 6">D20</strain>
    </source>
</reference>
<dbReference type="AlphaFoldDB" id="A0A2T4IDL5"/>
<dbReference type="PANTHER" id="PTHR42759:SF1">
    <property type="entry name" value="MAGNESIUM-CHELATASE SUBUNIT CHLD"/>
    <property type="match status" value="1"/>
</dbReference>
<dbReference type="SUPFAM" id="SSF52540">
    <property type="entry name" value="P-loop containing nucleoside triphosphate hydrolases"/>
    <property type="match status" value="1"/>
</dbReference>
<evidence type="ECO:0000256" key="3">
    <source>
        <dbReference type="ARBA" id="ARBA00061607"/>
    </source>
</evidence>
<dbReference type="SMART" id="SM00382">
    <property type="entry name" value="AAA"/>
    <property type="match status" value="1"/>
</dbReference>
<keyword evidence="1" id="KW-0547">Nucleotide-binding</keyword>
<dbReference type="InterPro" id="IPR050764">
    <property type="entry name" value="CbbQ/NirQ/NorQ/GpvN"/>
</dbReference>
<dbReference type="Gene3D" id="3.40.50.300">
    <property type="entry name" value="P-loop containing nucleotide triphosphate hydrolases"/>
    <property type="match status" value="1"/>
</dbReference>
<dbReference type="InterPro" id="IPR027417">
    <property type="entry name" value="P-loop_NTPase"/>
</dbReference>
<accession>A0A2T4IDL5</accession>
<protein>
    <submittedName>
        <fullName evidence="5">AAA family ATPase</fullName>
    </submittedName>
</protein>
<dbReference type="Proteomes" id="UP000241193">
    <property type="component" value="Unassembled WGS sequence"/>
</dbReference>
<evidence type="ECO:0000256" key="2">
    <source>
        <dbReference type="ARBA" id="ARBA00022840"/>
    </source>
</evidence>
<dbReference type="Pfam" id="PF07726">
    <property type="entry name" value="AAA_3"/>
    <property type="match status" value="1"/>
</dbReference>
<dbReference type="PANTHER" id="PTHR42759">
    <property type="entry name" value="MOXR FAMILY PROTEIN"/>
    <property type="match status" value="1"/>
</dbReference>
<organism evidence="5 6">
    <name type="scientific">Pseudothauera lacus</name>
    <dbReference type="NCBI Taxonomy" id="2136175"/>
    <lineage>
        <taxon>Bacteria</taxon>
        <taxon>Pseudomonadati</taxon>
        <taxon>Pseudomonadota</taxon>
        <taxon>Betaproteobacteria</taxon>
        <taxon>Rhodocyclales</taxon>
        <taxon>Zoogloeaceae</taxon>
        <taxon>Pseudothauera</taxon>
    </lineage>
</organism>